<proteinExistence type="predicted"/>
<accession>A0A1U9NQK3</accession>
<keyword evidence="1" id="KW-1133">Transmembrane helix</keyword>
<name>A0A1U9NQK3_9BACT</name>
<evidence type="ECO:0000313" key="2">
    <source>
        <dbReference type="EMBL" id="AQT70213.1"/>
    </source>
</evidence>
<dbReference type="EMBL" id="CP019791">
    <property type="protein sequence ID" value="AQT70213.1"/>
    <property type="molecule type" value="Genomic_DNA"/>
</dbReference>
<keyword evidence="1" id="KW-0472">Membrane</keyword>
<dbReference type="AlphaFoldDB" id="A0A1U9NQK3"/>
<reference evidence="3" key="1">
    <citation type="submission" date="2017-02" db="EMBL/GenBank/DDBJ databases">
        <title>Comparative genomics and description of representatives of a novel lineage of planctomycetes thriving in anoxic sediments.</title>
        <authorList>
            <person name="Spring S."/>
            <person name="Bunk B."/>
            <person name="Sproer C."/>
        </authorList>
    </citation>
    <scope>NUCLEOTIDE SEQUENCE [LARGE SCALE GENOMIC DNA]</scope>
    <source>
        <strain evidence="3">ST-NAGAB-D1</strain>
    </source>
</reference>
<dbReference type="KEGG" id="alus:STSP2_03419"/>
<dbReference type="Proteomes" id="UP000189674">
    <property type="component" value="Chromosome"/>
</dbReference>
<gene>
    <name evidence="2" type="ORF">STSP2_03419</name>
</gene>
<evidence type="ECO:0000313" key="3">
    <source>
        <dbReference type="Proteomes" id="UP000189674"/>
    </source>
</evidence>
<keyword evidence="3" id="KW-1185">Reference proteome</keyword>
<evidence type="ECO:0000256" key="1">
    <source>
        <dbReference type="SAM" id="Phobius"/>
    </source>
</evidence>
<keyword evidence="1" id="KW-0812">Transmembrane</keyword>
<protein>
    <submittedName>
        <fullName evidence="2">Uncharacterized protein</fullName>
    </submittedName>
</protein>
<organism evidence="2 3">
    <name type="scientific">Anaerohalosphaera lusitana</name>
    <dbReference type="NCBI Taxonomy" id="1936003"/>
    <lineage>
        <taxon>Bacteria</taxon>
        <taxon>Pseudomonadati</taxon>
        <taxon>Planctomycetota</taxon>
        <taxon>Phycisphaerae</taxon>
        <taxon>Sedimentisphaerales</taxon>
        <taxon>Anaerohalosphaeraceae</taxon>
        <taxon>Anaerohalosphaera</taxon>
    </lineage>
</organism>
<feature type="transmembrane region" description="Helical" evidence="1">
    <location>
        <begin position="31"/>
        <end position="50"/>
    </location>
</feature>
<dbReference type="RefSeq" id="WP_146663821.1">
    <property type="nucleotide sequence ID" value="NZ_CP019791.1"/>
</dbReference>
<sequence length="69" mass="8077">MARGIEKHVDHHYYMEHAAHKLNVMLHDPRVWAILALILAAALIILYAAWSEGTSPESVEPRFEYFPYW</sequence>